<evidence type="ECO:0000313" key="2">
    <source>
        <dbReference type="Proteomes" id="UP000004881"/>
    </source>
</evidence>
<gene>
    <name evidence="1" type="ORF">GOTRE_037_00600</name>
</gene>
<dbReference type="Proteomes" id="UP000004881">
    <property type="component" value="Unassembled WGS sequence"/>
</dbReference>
<organism evidence="1 2">
    <name type="scientific">Gordonia terrae NBRC 100016</name>
    <dbReference type="NCBI Taxonomy" id="1089454"/>
    <lineage>
        <taxon>Bacteria</taxon>
        <taxon>Bacillati</taxon>
        <taxon>Actinomycetota</taxon>
        <taxon>Actinomycetes</taxon>
        <taxon>Mycobacteriales</taxon>
        <taxon>Gordoniaceae</taxon>
        <taxon>Gordonia</taxon>
    </lineage>
</organism>
<protein>
    <submittedName>
        <fullName evidence="1">Uncharacterized protein</fullName>
    </submittedName>
</protein>
<name>A0ABQ0HB43_9ACTN</name>
<comment type="caution">
    <text evidence="1">The sequence shown here is derived from an EMBL/GenBank/DDBJ whole genome shotgun (WGS) entry which is preliminary data.</text>
</comment>
<proteinExistence type="predicted"/>
<keyword evidence="2" id="KW-1185">Reference proteome</keyword>
<reference evidence="1 2" key="1">
    <citation type="submission" date="2012-02" db="EMBL/GenBank/DDBJ databases">
        <title>Whole genome shotgun sequence of Gordonia terrae NBRC 100016.</title>
        <authorList>
            <person name="Takarada H."/>
            <person name="Hosoyama A."/>
            <person name="Tsuchikane K."/>
            <person name="Katsumata H."/>
            <person name="Yamazaki S."/>
            <person name="Fujita N."/>
        </authorList>
    </citation>
    <scope>NUCLEOTIDE SEQUENCE [LARGE SCALE GENOMIC DNA]</scope>
    <source>
        <strain evidence="1 2">NBRC 100016</strain>
    </source>
</reference>
<dbReference type="EMBL" id="BAFD01000037">
    <property type="protein sequence ID" value="GAB43083.1"/>
    <property type="molecule type" value="Genomic_DNA"/>
</dbReference>
<accession>A0ABQ0HB43</accession>
<evidence type="ECO:0000313" key="1">
    <source>
        <dbReference type="EMBL" id="GAB43083.1"/>
    </source>
</evidence>
<sequence length="198" mass="21228">MQSFRMAHTLSGFRTPGQAPKLAGTDPASSVARVIMPMDGPARVLCVGGGPESTFEMPGWDVLRTFVDRFAPDVSVDLSTRFAATIAEWEANPTRVTYGVVGGRDVLVGLSYQTSPEEVLAAVWRGLCVSLARTLRDNGVDGPVRLESGHPGADVLADRLSRLGVRVQGVRTPVDAEDRVRIDALVRAVADTAREVSR</sequence>